<sequence length="119" mass="13551">MYIITNTLNWRVRFISAKLKIVVPVCRVDAAGNSEATIRFPSVNWASAGLSRSRVTICIYVREVKEEENLKRTQVVVLKKKEGGIDGGYFTRKFYGSLIEDDFGASLNMVQMMKRRKQG</sequence>
<keyword evidence="2" id="KW-1185">Reference proteome</keyword>
<dbReference type="VEuPathDB" id="FungiDB:PAAG_01919"/>
<gene>
    <name evidence="1" type="ORF">PAAG_01919</name>
</gene>
<dbReference type="RefSeq" id="XP_002796031.2">
    <property type="nucleotide sequence ID" value="XM_002795985.2"/>
</dbReference>
<protein>
    <submittedName>
        <fullName evidence="1">Uncharacterized protein</fullName>
    </submittedName>
</protein>
<reference evidence="1 2" key="1">
    <citation type="journal article" date="2011" name="PLoS Genet.">
        <title>Comparative genomic analysis of human fungal pathogens causing paracoccidioidomycosis.</title>
        <authorList>
            <person name="Desjardins C.A."/>
            <person name="Champion M.D."/>
            <person name="Holder J.W."/>
            <person name="Muszewska A."/>
            <person name="Goldberg J."/>
            <person name="Bailao A.M."/>
            <person name="Brigido M.M."/>
            <person name="Ferreira M.E."/>
            <person name="Garcia A.M."/>
            <person name="Grynberg M."/>
            <person name="Gujja S."/>
            <person name="Heiman D.I."/>
            <person name="Henn M.R."/>
            <person name="Kodira C.D."/>
            <person name="Leon-Narvaez H."/>
            <person name="Longo L.V."/>
            <person name="Ma L.J."/>
            <person name="Malavazi I."/>
            <person name="Matsuo A.L."/>
            <person name="Morais F.V."/>
            <person name="Pereira M."/>
            <person name="Rodriguez-Brito S."/>
            <person name="Sakthikumar S."/>
            <person name="Salem-Izacc S.M."/>
            <person name="Sykes S.M."/>
            <person name="Teixeira M.M."/>
            <person name="Vallejo M.C."/>
            <person name="Walter M.E."/>
            <person name="Yandava C."/>
            <person name="Young S."/>
            <person name="Zeng Q."/>
            <person name="Zucker J."/>
            <person name="Felipe M.S."/>
            <person name="Goldman G.H."/>
            <person name="Haas B.J."/>
            <person name="McEwen J.G."/>
            <person name="Nino-Vega G."/>
            <person name="Puccia R."/>
            <person name="San-Blas G."/>
            <person name="Soares C.M."/>
            <person name="Birren B.W."/>
            <person name="Cuomo C.A."/>
        </authorList>
    </citation>
    <scope>NUCLEOTIDE SEQUENCE [LARGE SCALE GENOMIC DNA]</scope>
    <source>
        <strain evidence="2">ATCC MYA-826 / Pb01</strain>
    </source>
</reference>
<dbReference type="HOGENOM" id="CLU_2062189_0_0_1"/>
<organism evidence="1 2">
    <name type="scientific">Paracoccidioides lutzii (strain ATCC MYA-826 / Pb01)</name>
    <name type="common">Paracoccidioides brasiliensis</name>
    <dbReference type="NCBI Taxonomy" id="502779"/>
    <lineage>
        <taxon>Eukaryota</taxon>
        <taxon>Fungi</taxon>
        <taxon>Dikarya</taxon>
        <taxon>Ascomycota</taxon>
        <taxon>Pezizomycotina</taxon>
        <taxon>Eurotiomycetes</taxon>
        <taxon>Eurotiomycetidae</taxon>
        <taxon>Onygenales</taxon>
        <taxon>Ajellomycetaceae</taxon>
        <taxon>Paracoccidioides</taxon>
    </lineage>
</organism>
<evidence type="ECO:0000313" key="2">
    <source>
        <dbReference type="Proteomes" id="UP000002059"/>
    </source>
</evidence>
<dbReference type="EMBL" id="KN293995">
    <property type="protein sequence ID" value="EEH39730.2"/>
    <property type="molecule type" value="Genomic_DNA"/>
</dbReference>
<dbReference type="GeneID" id="9099233"/>
<accession>C1GTS4</accession>
<name>C1GTS4_PARBA</name>
<dbReference type="KEGG" id="pbl:PAAG_01919"/>
<dbReference type="Proteomes" id="UP000002059">
    <property type="component" value="Partially assembled WGS sequence"/>
</dbReference>
<proteinExistence type="predicted"/>
<dbReference type="AlphaFoldDB" id="C1GTS4"/>
<evidence type="ECO:0000313" key="1">
    <source>
        <dbReference type="EMBL" id="EEH39730.2"/>
    </source>
</evidence>